<dbReference type="Pfam" id="PF00126">
    <property type="entry name" value="HTH_1"/>
    <property type="match status" value="1"/>
</dbReference>
<dbReference type="SUPFAM" id="SSF53850">
    <property type="entry name" value="Periplasmic binding protein-like II"/>
    <property type="match status" value="1"/>
</dbReference>
<dbReference type="EMBL" id="FWFU01000001">
    <property type="protein sequence ID" value="SLN28232.1"/>
    <property type="molecule type" value="Genomic_DNA"/>
</dbReference>
<organism evidence="7 8">
    <name type="scientific">Roseovarius halotolerans</name>
    <dbReference type="NCBI Taxonomy" id="505353"/>
    <lineage>
        <taxon>Bacteria</taxon>
        <taxon>Pseudomonadati</taxon>
        <taxon>Pseudomonadota</taxon>
        <taxon>Alphaproteobacteria</taxon>
        <taxon>Rhodobacterales</taxon>
        <taxon>Roseobacteraceae</taxon>
        <taxon>Roseovarius</taxon>
    </lineage>
</organism>
<evidence type="ECO:0000256" key="4">
    <source>
        <dbReference type="ARBA" id="ARBA00023163"/>
    </source>
</evidence>
<evidence type="ECO:0000256" key="2">
    <source>
        <dbReference type="ARBA" id="ARBA00023015"/>
    </source>
</evidence>
<dbReference type="InterPro" id="IPR036388">
    <property type="entry name" value="WH-like_DNA-bd_sf"/>
</dbReference>
<gene>
    <name evidence="7" type="primary">cynR_3</name>
    <name evidence="7" type="ORF">ROH8110_01385</name>
</gene>
<accession>A0A1X6YQW1</accession>
<dbReference type="PROSITE" id="PS50931">
    <property type="entry name" value="HTH_LYSR"/>
    <property type="match status" value="1"/>
</dbReference>
<name>A0A1X6YQW1_9RHOB</name>
<dbReference type="GO" id="GO:0003700">
    <property type="term" value="F:DNA-binding transcription factor activity"/>
    <property type="evidence" value="ECO:0007669"/>
    <property type="project" value="InterPro"/>
</dbReference>
<proteinExistence type="inferred from homology"/>
<protein>
    <submittedName>
        <fullName evidence="7">HTH-type transcriptional regulator CynR</fullName>
    </submittedName>
</protein>
<feature type="domain" description="HTH lysR-type" evidence="6">
    <location>
        <begin position="34"/>
        <end position="91"/>
    </location>
</feature>
<evidence type="ECO:0000313" key="7">
    <source>
        <dbReference type="EMBL" id="SLN28232.1"/>
    </source>
</evidence>
<dbReference type="Proteomes" id="UP000193207">
    <property type="component" value="Unassembled WGS sequence"/>
</dbReference>
<keyword evidence="8" id="KW-1185">Reference proteome</keyword>
<evidence type="ECO:0000256" key="3">
    <source>
        <dbReference type="ARBA" id="ARBA00023125"/>
    </source>
</evidence>
<feature type="coiled-coil region" evidence="5">
    <location>
        <begin position="94"/>
        <end position="121"/>
    </location>
</feature>
<dbReference type="AlphaFoldDB" id="A0A1X6YQW1"/>
<dbReference type="Gene3D" id="3.40.190.290">
    <property type="match status" value="1"/>
</dbReference>
<dbReference type="Gene3D" id="1.10.10.10">
    <property type="entry name" value="Winged helix-like DNA-binding domain superfamily/Winged helix DNA-binding domain"/>
    <property type="match status" value="1"/>
</dbReference>
<dbReference type="InterPro" id="IPR036390">
    <property type="entry name" value="WH_DNA-bd_sf"/>
</dbReference>
<evidence type="ECO:0000256" key="5">
    <source>
        <dbReference type="SAM" id="Coils"/>
    </source>
</evidence>
<dbReference type="PANTHER" id="PTHR30427">
    <property type="entry name" value="TRANSCRIPTIONAL ACTIVATOR PROTEIN LYSR"/>
    <property type="match status" value="1"/>
</dbReference>
<dbReference type="InterPro" id="IPR000847">
    <property type="entry name" value="LysR_HTH_N"/>
</dbReference>
<sequence length="331" mass="37212">MLCTNLPQAYHISQIRFSYEYMRKLHVLIGGAAVNHKSLLAFRAFMEGGSVNDAAERLHRTQPQVSRLLSMLEDEVGFTLFVRKGRRLNPTREARELYSQVERALSSLDEVENEARRIKAHQRSHVRILTAPHVTNALVAEAIATFTKEDPQFTATIDSRTRIDIDIWLGREQFDVGISVLPLDDSSIDIEPMASVDAVAVMHEDHPLAAQDEVSLDDLINEPLVINSPRTVMRQRIDALFRRKGATPNIRLETPNGVVACELAARGLGISVADGFVARSSMRPNMVIRPFVPKLTLEYVIFFPRWRTRTPAINRLAELILLSAERVNTGA</sequence>
<keyword evidence="4" id="KW-0804">Transcription</keyword>
<dbReference type="SUPFAM" id="SSF46785">
    <property type="entry name" value="Winged helix' DNA-binding domain"/>
    <property type="match status" value="1"/>
</dbReference>
<dbReference type="PRINTS" id="PR00039">
    <property type="entry name" value="HTHLYSR"/>
</dbReference>
<keyword evidence="5" id="KW-0175">Coiled coil</keyword>
<keyword evidence="3" id="KW-0238">DNA-binding</keyword>
<reference evidence="7 8" key="1">
    <citation type="submission" date="2017-03" db="EMBL/GenBank/DDBJ databases">
        <authorList>
            <person name="Afonso C.L."/>
            <person name="Miller P.J."/>
            <person name="Scott M.A."/>
            <person name="Spackman E."/>
            <person name="Goraichik I."/>
            <person name="Dimitrov K.M."/>
            <person name="Suarez D.L."/>
            <person name="Swayne D.E."/>
        </authorList>
    </citation>
    <scope>NUCLEOTIDE SEQUENCE [LARGE SCALE GENOMIC DNA]</scope>
    <source>
        <strain evidence="7 8">CECT 8110</strain>
    </source>
</reference>
<dbReference type="GO" id="GO:0043565">
    <property type="term" value="F:sequence-specific DNA binding"/>
    <property type="evidence" value="ECO:0007669"/>
    <property type="project" value="TreeGrafter"/>
</dbReference>
<evidence type="ECO:0000256" key="1">
    <source>
        <dbReference type="ARBA" id="ARBA00009437"/>
    </source>
</evidence>
<keyword evidence="2" id="KW-0805">Transcription regulation</keyword>
<dbReference type="InterPro" id="IPR005119">
    <property type="entry name" value="LysR_subst-bd"/>
</dbReference>
<comment type="similarity">
    <text evidence="1">Belongs to the LysR transcriptional regulatory family.</text>
</comment>
<dbReference type="GO" id="GO:0010628">
    <property type="term" value="P:positive regulation of gene expression"/>
    <property type="evidence" value="ECO:0007669"/>
    <property type="project" value="TreeGrafter"/>
</dbReference>
<dbReference type="Pfam" id="PF03466">
    <property type="entry name" value="LysR_substrate"/>
    <property type="match status" value="1"/>
</dbReference>
<evidence type="ECO:0000313" key="8">
    <source>
        <dbReference type="Proteomes" id="UP000193207"/>
    </source>
</evidence>
<evidence type="ECO:0000259" key="6">
    <source>
        <dbReference type="PROSITE" id="PS50931"/>
    </source>
</evidence>
<dbReference type="PANTHER" id="PTHR30427:SF1">
    <property type="entry name" value="TRANSCRIPTIONAL ACTIVATOR PROTEIN LYSR"/>
    <property type="match status" value="1"/>
</dbReference>